<dbReference type="RefSeq" id="WP_211549379.1">
    <property type="nucleotide sequence ID" value="NZ_JAGTUF010000011.1"/>
</dbReference>
<feature type="chain" id="PRO_5044974965" evidence="3">
    <location>
        <begin position="20"/>
        <end position="502"/>
    </location>
</feature>
<dbReference type="EMBL" id="JAGTUF010000011">
    <property type="protein sequence ID" value="MBR9972536.1"/>
    <property type="molecule type" value="Genomic_DNA"/>
</dbReference>
<evidence type="ECO:0000256" key="1">
    <source>
        <dbReference type="ARBA" id="ARBA00006654"/>
    </source>
</evidence>
<organism evidence="6 7">
    <name type="scientific">Magnetospirillum sulfuroxidans</name>
    <dbReference type="NCBI Taxonomy" id="611300"/>
    <lineage>
        <taxon>Bacteria</taxon>
        <taxon>Pseudomonadati</taxon>
        <taxon>Pseudomonadota</taxon>
        <taxon>Alphaproteobacteria</taxon>
        <taxon>Rhodospirillales</taxon>
        <taxon>Rhodospirillaceae</taxon>
        <taxon>Magnetospirillum</taxon>
    </lineage>
</organism>
<gene>
    <name evidence="6" type="ORF">KEC16_12500</name>
</gene>
<dbReference type="Proteomes" id="UP000680714">
    <property type="component" value="Unassembled WGS sequence"/>
</dbReference>
<dbReference type="PANTHER" id="PTHR11575:SF48">
    <property type="entry name" value="5'-NUCLEOTIDASE"/>
    <property type="match status" value="1"/>
</dbReference>
<dbReference type="InterPro" id="IPR008334">
    <property type="entry name" value="5'-Nucleotdase_C"/>
</dbReference>
<proteinExistence type="inferred from homology"/>
<dbReference type="PROSITE" id="PS00786">
    <property type="entry name" value="5_NUCLEOTIDASE_2"/>
    <property type="match status" value="1"/>
</dbReference>
<dbReference type="InterPro" id="IPR036907">
    <property type="entry name" value="5'-Nucleotdase_C_sf"/>
</dbReference>
<keyword evidence="7" id="KW-1185">Reference proteome</keyword>
<protein>
    <submittedName>
        <fullName evidence="6">5'-nucleotidase C-terminal domain-containing protein</fullName>
    </submittedName>
</protein>
<comment type="similarity">
    <text evidence="1 3">Belongs to the 5'-nucleotidase family.</text>
</comment>
<dbReference type="PANTHER" id="PTHR11575">
    <property type="entry name" value="5'-NUCLEOTIDASE-RELATED"/>
    <property type="match status" value="1"/>
</dbReference>
<dbReference type="Pfam" id="PF02872">
    <property type="entry name" value="5_nucleotid_C"/>
    <property type="match status" value="1"/>
</dbReference>
<sequence length="502" mass="52632">MRFGIVAVLILGLSPLAQAGESRVTFLHFNDIYEFMPSADSGGLAALKTVIDHERATHAGAILTFGGDLLSPSVASHLSKGAHMIDLLNRLSPAAAVLGNHEFDFGTEILRTRMSESRFPWVVANVTEADGRPFGPSVPTLMVDGNGVKIGIFGVLTPETATLSVGVQALFSAETIAAKAAVADLRAQGADLVVALTHLDLQQDQALALQVKGIDLILGGHDHQAMSMEVGSTLLVKAGHDGAYLAAVDMTVEHGDGNPTKVTASGWRFISTRGVAAAADMAEITQRYDREVNSALEESLAQIAAPLDSRQEVVRNAESTLGNFVADSLRDALHADIALINGGGLRGNRVYAAGTMLTRLDILRELPFGNKAVLLELSGADILAALEHGVSKAPALAGRFPQVSGLSFRYDPQAESGQRLRAAAIAGTAIDPARRYRVATNDYLAGGGDGYAVLGRGTVLIDGNAAPLLSTVVMDQALRQGVVHAVLNDRIQTTHAAGPSRP</sequence>
<evidence type="ECO:0000313" key="6">
    <source>
        <dbReference type="EMBL" id="MBR9972536.1"/>
    </source>
</evidence>
<evidence type="ECO:0000259" key="4">
    <source>
        <dbReference type="Pfam" id="PF00149"/>
    </source>
</evidence>
<dbReference type="InterPro" id="IPR006146">
    <property type="entry name" value="5'-Nucleotdase_CS"/>
</dbReference>
<reference evidence="6 7" key="1">
    <citation type="submission" date="2021-04" db="EMBL/GenBank/DDBJ databases">
        <title>Magnetospirillum sulfuroxidans sp. nov., a facultative chemolithoautotrophic sulfur-oxidizing alphaproteobacterium isolated from freshwater sediment and proposals for Paramagetospirillum gen. nov., and Magnetospirillaceae fam. nov.</title>
        <authorList>
            <person name="Koziaeva V."/>
            <person name="Geelhoed J.S."/>
            <person name="Sorokin D.Y."/>
            <person name="Grouzdev D.S."/>
        </authorList>
    </citation>
    <scope>NUCLEOTIDE SEQUENCE [LARGE SCALE GENOMIC DNA]</scope>
    <source>
        <strain evidence="6 7">J10</strain>
    </source>
</reference>
<keyword evidence="3" id="KW-0378">Hydrolase</keyword>
<keyword evidence="2 3" id="KW-0732">Signal</keyword>
<dbReference type="PRINTS" id="PR01607">
    <property type="entry name" value="APYRASEFAMLY"/>
</dbReference>
<evidence type="ECO:0000256" key="2">
    <source>
        <dbReference type="ARBA" id="ARBA00022729"/>
    </source>
</evidence>
<dbReference type="InterPro" id="IPR006179">
    <property type="entry name" value="5_nucleotidase/apyrase"/>
</dbReference>
<accession>A0ABS5IDP3</accession>
<name>A0ABS5IDP3_9PROT</name>
<comment type="caution">
    <text evidence="6">The sequence shown here is derived from an EMBL/GenBank/DDBJ whole genome shotgun (WGS) entry which is preliminary data.</text>
</comment>
<dbReference type="Gene3D" id="3.60.21.10">
    <property type="match status" value="1"/>
</dbReference>
<evidence type="ECO:0000259" key="5">
    <source>
        <dbReference type="Pfam" id="PF02872"/>
    </source>
</evidence>
<dbReference type="Gene3D" id="3.90.780.10">
    <property type="entry name" value="5'-Nucleotidase, C-terminal domain"/>
    <property type="match status" value="1"/>
</dbReference>
<dbReference type="SUPFAM" id="SSF55816">
    <property type="entry name" value="5'-nucleotidase (syn. UDP-sugar hydrolase), C-terminal domain"/>
    <property type="match status" value="1"/>
</dbReference>
<dbReference type="InterPro" id="IPR029052">
    <property type="entry name" value="Metallo-depent_PP-like"/>
</dbReference>
<dbReference type="Pfam" id="PF00149">
    <property type="entry name" value="Metallophos"/>
    <property type="match status" value="1"/>
</dbReference>
<feature type="signal peptide" evidence="3">
    <location>
        <begin position="1"/>
        <end position="19"/>
    </location>
</feature>
<dbReference type="SUPFAM" id="SSF56300">
    <property type="entry name" value="Metallo-dependent phosphatases"/>
    <property type="match status" value="1"/>
</dbReference>
<feature type="domain" description="Calcineurin-like phosphoesterase" evidence="4">
    <location>
        <begin position="25"/>
        <end position="224"/>
    </location>
</feature>
<keyword evidence="3" id="KW-0547">Nucleotide-binding</keyword>
<feature type="domain" description="5'-Nucleotidase C-terminal" evidence="5">
    <location>
        <begin position="311"/>
        <end position="454"/>
    </location>
</feature>
<evidence type="ECO:0000313" key="7">
    <source>
        <dbReference type="Proteomes" id="UP000680714"/>
    </source>
</evidence>
<dbReference type="InterPro" id="IPR004843">
    <property type="entry name" value="Calcineurin-like_PHP"/>
</dbReference>
<evidence type="ECO:0000256" key="3">
    <source>
        <dbReference type="RuleBase" id="RU362119"/>
    </source>
</evidence>